<feature type="region of interest" description="Disordered" evidence="1">
    <location>
        <begin position="1"/>
        <end position="67"/>
    </location>
</feature>
<protein>
    <submittedName>
        <fullName evidence="2">DUF4169 family protein</fullName>
    </submittedName>
</protein>
<dbReference type="EMBL" id="JBHSLL010000059">
    <property type="protein sequence ID" value="MFC5387472.1"/>
    <property type="molecule type" value="Genomic_DNA"/>
</dbReference>
<dbReference type="Pfam" id="PF13770">
    <property type="entry name" value="DUF4169"/>
    <property type="match status" value="1"/>
</dbReference>
<gene>
    <name evidence="2" type="ORF">ACFPLB_16050</name>
</gene>
<reference evidence="3" key="1">
    <citation type="journal article" date="2019" name="Int. J. Syst. Evol. Microbiol.">
        <title>The Global Catalogue of Microorganisms (GCM) 10K type strain sequencing project: providing services to taxonomists for standard genome sequencing and annotation.</title>
        <authorList>
            <consortium name="The Broad Institute Genomics Platform"/>
            <consortium name="The Broad Institute Genome Sequencing Center for Infectious Disease"/>
            <person name="Wu L."/>
            <person name="Ma J."/>
        </authorList>
    </citation>
    <scope>NUCLEOTIDE SEQUENCE [LARGE SCALE GENOMIC DNA]</scope>
    <source>
        <strain evidence="3">CGMCC 4.1415</strain>
    </source>
</reference>
<evidence type="ECO:0000313" key="2">
    <source>
        <dbReference type="EMBL" id="MFC5387472.1"/>
    </source>
</evidence>
<evidence type="ECO:0000256" key="1">
    <source>
        <dbReference type="SAM" id="MobiDB-lite"/>
    </source>
</evidence>
<accession>A0ABW0H0K1</accession>
<dbReference type="RefSeq" id="WP_378231515.1">
    <property type="nucleotide sequence ID" value="NZ_JBHSLL010000059.1"/>
</dbReference>
<dbReference type="InterPro" id="IPR025227">
    <property type="entry name" value="DUF4169"/>
</dbReference>
<keyword evidence="3" id="KW-1185">Reference proteome</keyword>
<name>A0ABW0H0K1_9HYPH</name>
<feature type="compositionally biased region" description="Basic and acidic residues" evidence="1">
    <location>
        <begin position="37"/>
        <end position="51"/>
    </location>
</feature>
<comment type="caution">
    <text evidence="2">The sequence shown here is derived from an EMBL/GenBank/DDBJ whole genome shotgun (WGS) entry which is preliminary data.</text>
</comment>
<dbReference type="Proteomes" id="UP001596016">
    <property type="component" value="Unassembled WGS sequence"/>
</dbReference>
<proteinExistence type="predicted"/>
<sequence length="67" mass="7531">MAEIVNLRQFRKRKAREDKAHKATQNRALHGRSKAKRAVDSAEQAKADSFLDGHFLSPNQPASDKDS</sequence>
<evidence type="ECO:0000313" key="3">
    <source>
        <dbReference type="Proteomes" id="UP001596016"/>
    </source>
</evidence>
<feature type="compositionally biased region" description="Polar residues" evidence="1">
    <location>
        <begin position="57"/>
        <end position="67"/>
    </location>
</feature>
<organism evidence="2 3">
    <name type="scientific">Aquamicrobium segne</name>
    <dbReference type="NCBI Taxonomy" id="469547"/>
    <lineage>
        <taxon>Bacteria</taxon>
        <taxon>Pseudomonadati</taxon>
        <taxon>Pseudomonadota</taxon>
        <taxon>Alphaproteobacteria</taxon>
        <taxon>Hyphomicrobiales</taxon>
        <taxon>Phyllobacteriaceae</taxon>
        <taxon>Aquamicrobium</taxon>
    </lineage>
</organism>